<feature type="compositionally biased region" description="Low complexity" evidence="9">
    <location>
        <begin position="1555"/>
        <end position="1571"/>
    </location>
</feature>
<dbReference type="GO" id="GO:0009254">
    <property type="term" value="P:peptidoglycan turnover"/>
    <property type="evidence" value="ECO:0007669"/>
    <property type="project" value="TreeGrafter"/>
</dbReference>
<comment type="catalytic activity">
    <reaction evidence="1">
        <text>Hydrolyzes the link between N-acetylmuramoyl residues and L-amino acid residues in certain cell-wall glycopeptides.</text>
        <dbReference type="EC" id="3.5.1.28"/>
    </reaction>
</comment>
<dbReference type="SUPFAM" id="SSF55846">
    <property type="entry name" value="N-acetylmuramoyl-L-alanine amidase-like"/>
    <property type="match status" value="1"/>
</dbReference>
<dbReference type="PROSITE" id="PS00673">
    <property type="entry name" value="V8_SER"/>
    <property type="match status" value="1"/>
</dbReference>
<dbReference type="PRINTS" id="PR00839">
    <property type="entry name" value="V8PROTEASE"/>
</dbReference>
<dbReference type="InterPro" id="IPR000126">
    <property type="entry name" value="V8_ser_AS"/>
</dbReference>
<feature type="region of interest" description="Disordered" evidence="9">
    <location>
        <begin position="1605"/>
        <end position="1697"/>
    </location>
</feature>
<dbReference type="GO" id="GO:0006508">
    <property type="term" value="P:proteolysis"/>
    <property type="evidence" value="ECO:0007669"/>
    <property type="project" value="UniProtKB-KW"/>
</dbReference>
<dbReference type="InterPro" id="IPR008256">
    <property type="entry name" value="Peptidase_S1B"/>
</dbReference>
<dbReference type="InterPro" id="IPR009003">
    <property type="entry name" value="Peptidase_S1_PA"/>
</dbReference>
<comment type="similarity">
    <text evidence="2 8">Belongs to the peptidase S1B family.</text>
</comment>
<dbReference type="InterPro" id="IPR036505">
    <property type="entry name" value="Amidase/PGRP_sf"/>
</dbReference>
<evidence type="ECO:0000256" key="7">
    <source>
        <dbReference type="ARBA" id="ARBA00023316"/>
    </source>
</evidence>
<dbReference type="PANTHER" id="PTHR30417">
    <property type="entry name" value="N-ACETYLMURAMOYL-L-ALANINE AMIDASE AMID"/>
    <property type="match status" value="1"/>
</dbReference>
<dbReference type="InterPro" id="IPR051206">
    <property type="entry name" value="NAMLAA_amidase_2"/>
</dbReference>
<dbReference type="InterPro" id="IPR002502">
    <property type="entry name" value="Amidase_domain"/>
</dbReference>
<evidence type="ECO:0000256" key="8">
    <source>
        <dbReference type="RuleBase" id="RU004296"/>
    </source>
</evidence>
<evidence type="ECO:0000256" key="6">
    <source>
        <dbReference type="ARBA" id="ARBA00022825"/>
    </source>
</evidence>
<dbReference type="Gene3D" id="3.90.70.10">
    <property type="entry name" value="Cysteine proteinases"/>
    <property type="match status" value="1"/>
</dbReference>
<keyword evidence="4" id="KW-0732">Signal</keyword>
<feature type="region of interest" description="Disordered" evidence="9">
    <location>
        <begin position="1515"/>
        <end position="1571"/>
    </location>
</feature>
<dbReference type="Pfam" id="PF12385">
    <property type="entry name" value="Peptidase_C70"/>
    <property type="match status" value="2"/>
</dbReference>
<dbReference type="Gene3D" id="3.40.80.10">
    <property type="entry name" value="Peptidoglycan recognition protein-like"/>
    <property type="match status" value="1"/>
</dbReference>
<feature type="region of interest" description="Disordered" evidence="9">
    <location>
        <begin position="1186"/>
        <end position="1207"/>
    </location>
</feature>
<dbReference type="InterPro" id="IPR043504">
    <property type="entry name" value="Peptidase_S1_PA_chymotrypsin"/>
</dbReference>
<dbReference type="SMART" id="SM00644">
    <property type="entry name" value="Ami_2"/>
    <property type="match status" value="1"/>
</dbReference>
<accession>A0A849K281</accession>
<feature type="region of interest" description="Disordered" evidence="9">
    <location>
        <begin position="266"/>
        <end position="289"/>
    </location>
</feature>
<evidence type="ECO:0000313" key="11">
    <source>
        <dbReference type="EMBL" id="NNU42598.1"/>
    </source>
</evidence>
<feature type="compositionally biased region" description="Basic residues" evidence="9">
    <location>
        <begin position="1656"/>
        <end position="1670"/>
    </location>
</feature>
<dbReference type="GO" id="GO:0008236">
    <property type="term" value="F:serine-type peptidase activity"/>
    <property type="evidence" value="ECO:0007669"/>
    <property type="project" value="UniProtKB-KW"/>
</dbReference>
<proteinExistence type="inferred from homology"/>
<reference evidence="11 12" key="1">
    <citation type="submission" date="2020-05" db="EMBL/GenBank/DDBJ databases">
        <authorList>
            <person name="Khan S.A."/>
            <person name="Jeon C.O."/>
            <person name="Chun B.H."/>
        </authorList>
    </citation>
    <scope>NUCLEOTIDE SEQUENCE [LARGE SCALE GENOMIC DNA]</scope>
    <source>
        <strain evidence="11 12">B156</strain>
    </source>
</reference>
<sequence>MPRIQANRENIDDRFSVLGFTVRTESPLFEVAVATDPALFRSENRARRNQRNFHSSRSAGGAIRARRGEAVYLVPPDALANFAGQPRLYFGLATYREASGGVPDFVQAPSEGNMYVNLSGLTERGLRRLALRPTTRSYGGTEGHDASLDWGGDARQQPAAAQPAPATAIAPIQTRPNGSTPATTPPANYDDGFGEFPANAAPDATAPSPQLTTPTAPTTTAQGLGRHSHALEEHADAEEGGGIDEPVPDDEATALAVAQELRARGLDTPQPEYPGASRFAPAHASNYRARRTPREIRQIVIHITDGGTRITGTIGWFQNPNQRNRRGEPIHVSAHYVVGQDGEVVQMVRHNDVAWHANRANGHSIGIEHVANTRGLVPTEDQYRGSARLVAFLCQCFGLPVDRTHVLGHAEADTRTTHTSCPNAVWDWDRYLPMVEEEAAALAAQSAPAAAQALGRSVRSTAQEIIEPFYDQSDPMTALTCQDNAFSLAREEWFMGVADTTQFPHSAICQLRMTAPDGKRYIGTGFYIGANRVLTCAHNLDGMSSVTIIPGRSGSDKPFGECTVQSSSWRIPRPPYTGDGNWENDLAVIDNVSLAAPNGQWFHFLNATPSDRLPIVVCGYAKRSVTVPQLTHAIDGDRQHLHGGYASSQSNLEVLDYPLLTLKGNSGSPVYHLDSSSGTLQALVCAVHVTGEPAASGLNRGCFITPNKIDWIEGRASAFALATRVAPPKLLTRPQAVPGRAAVAERPALRARPLIIGPEDVQQAQRYAPQWADLFNWSVPDWIPGYLAGRDMSVQRMTEAIGALNLDRYEIRVTSLPSGWSDEQLLEHVRLHINDFLDTDNSEFIPYTTGDDDLKWASAAPTGTVFKIDIVGPDNAAVVCSLREARRWRFTTVRTPWSGAHPVSGHREFGVRTDADGATVIYTRGADRATDGIGESIAFFGADHLWQSFQRKVVEFVNGQGGAASAPTPFSERFHPRVVDILFGHGTVAQALSGQSFSLHWDDTPYQPQSSDSSCWAAAAAMVVGWRDRVCIADSEIARHVPVIDAYRNGLPPSNRITLADAWGLVAEPPASYTIEAFRQMLSDYGPMYVGMNWDKQGGGHARVLVGMESNGNPDGSDTTMFLYDPWPGTPGRIRVPFNEFVQLYEGRMTESGGVVDVQILHADGAQGRAPATAAPFALALSASQVRAPNERPARSGRSSAPRRRRAKALATESIEYPVQLVPQPNKLACWAASMAMLLSFRRNASYEPETLAGEVGGSLMTSYGWDLLQAVRDRYGFTAIDVPSNTSLYFSPAQWATWLRDFGPLWVVIVGMPHAVVVSGLRGNTDDPARCEVKLLNPWDTRVTFDDDPTEFRPANQGYADWLPFQQFASDFGNMAEADYGNWRVLHLPAQAASAQALAKAAVRRATASSRAALATPPQSIRAFALEDTAPVDEPIEPSRVPGTTMRRTRGNRGRTTWALDQLDGVKLPDPAAAMVPAWFRPRSPWTSGPASPATPCPFPSPCASTPAAARWATCASAPARRPTCPTTSTSPRPSRTKPKPSPGSPARRRRSGSRWTWTSAARPAATSRPARGCAWWATVATTWTAAGSEALKARHDAAAHTLDLPAAGQRRGAGACAGRPGAGRRRAGARTQALGHRRAGAAHPRAGQRDRLPRIRRRPGARHLRRDRRCLDPPDGELLQPGQRGGQDGGPVHRG</sequence>
<evidence type="ECO:0000256" key="9">
    <source>
        <dbReference type="SAM" id="MobiDB-lite"/>
    </source>
</evidence>
<dbReference type="Pfam" id="PF01510">
    <property type="entry name" value="Amidase_2"/>
    <property type="match status" value="1"/>
</dbReference>
<evidence type="ECO:0000256" key="4">
    <source>
        <dbReference type="ARBA" id="ARBA00022729"/>
    </source>
</evidence>
<feature type="compositionally biased region" description="Low complexity" evidence="9">
    <location>
        <begin position="204"/>
        <end position="221"/>
    </location>
</feature>
<feature type="compositionally biased region" description="Polar residues" evidence="9">
    <location>
        <begin position="177"/>
        <end position="186"/>
    </location>
</feature>
<feature type="compositionally biased region" description="Low complexity" evidence="9">
    <location>
        <begin position="1608"/>
        <end position="1621"/>
    </location>
</feature>
<name>A0A849K281_9BURK</name>
<dbReference type="EMBL" id="JABFCS010000001">
    <property type="protein sequence ID" value="NNU42598.1"/>
    <property type="molecule type" value="Genomic_DNA"/>
</dbReference>
<dbReference type="CDD" id="cd06583">
    <property type="entry name" value="PGRP"/>
    <property type="match status" value="1"/>
</dbReference>
<keyword evidence="3 8" id="KW-0645">Protease</keyword>
<dbReference type="PANTHER" id="PTHR30417:SF1">
    <property type="entry name" value="N-ACETYLMURAMOYL-L-ALANINE AMIDASE AMID"/>
    <property type="match status" value="1"/>
</dbReference>
<dbReference type="GO" id="GO:0071555">
    <property type="term" value="P:cell wall organization"/>
    <property type="evidence" value="ECO:0007669"/>
    <property type="project" value="UniProtKB-KW"/>
</dbReference>
<comment type="caution">
    <text evidence="11">The sequence shown here is derived from an EMBL/GenBank/DDBJ whole genome shotgun (WGS) entry which is preliminary data.</text>
</comment>
<evidence type="ECO:0000256" key="3">
    <source>
        <dbReference type="ARBA" id="ARBA00022670"/>
    </source>
</evidence>
<evidence type="ECO:0000256" key="1">
    <source>
        <dbReference type="ARBA" id="ARBA00001561"/>
    </source>
</evidence>
<evidence type="ECO:0000259" key="10">
    <source>
        <dbReference type="SMART" id="SM00644"/>
    </source>
</evidence>
<dbReference type="Pfam" id="PF13365">
    <property type="entry name" value="Trypsin_2"/>
    <property type="match status" value="1"/>
</dbReference>
<reference evidence="11 12" key="2">
    <citation type="submission" date="2020-06" db="EMBL/GenBank/DDBJ databases">
        <title>Ramlibacter rhizophilus sp. nov., isolated from rhizosphere soil of national flower Mugunghwa from South Korea.</title>
        <authorList>
            <person name="Zheng-Fei Y."/>
            <person name="Huan T."/>
        </authorList>
    </citation>
    <scope>NUCLEOTIDE SEQUENCE [LARGE SCALE GENOMIC DNA]</scope>
    <source>
        <strain evidence="11 12">B156</strain>
    </source>
</reference>
<keyword evidence="12" id="KW-1185">Reference proteome</keyword>
<dbReference type="RefSeq" id="WP_171556943.1">
    <property type="nucleotide sequence ID" value="NZ_JABFCS010000001.1"/>
</dbReference>
<feature type="compositionally biased region" description="Low complexity" evidence="9">
    <location>
        <begin position="154"/>
        <end position="176"/>
    </location>
</feature>
<organism evidence="11 12">
    <name type="scientific">Ramlibacter montanisoli</name>
    <dbReference type="NCBI Taxonomy" id="2732512"/>
    <lineage>
        <taxon>Bacteria</taxon>
        <taxon>Pseudomonadati</taxon>
        <taxon>Pseudomonadota</taxon>
        <taxon>Betaproteobacteria</taxon>
        <taxon>Burkholderiales</taxon>
        <taxon>Comamonadaceae</taxon>
        <taxon>Ramlibacter</taxon>
    </lineage>
</organism>
<evidence type="ECO:0000256" key="5">
    <source>
        <dbReference type="ARBA" id="ARBA00022801"/>
    </source>
</evidence>
<keyword evidence="5 8" id="KW-0378">Hydrolase</keyword>
<dbReference type="GO" id="GO:0008745">
    <property type="term" value="F:N-acetylmuramoyl-L-alanine amidase activity"/>
    <property type="evidence" value="ECO:0007669"/>
    <property type="project" value="UniProtKB-EC"/>
</dbReference>
<feature type="region of interest" description="Disordered" evidence="9">
    <location>
        <begin position="132"/>
        <end position="227"/>
    </location>
</feature>
<keyword evidence="7" id="KW-0961">Cell wall biogenesis/degradation</keyword>
<gene>
    <name evidence="11" type="ORF">HK415_04595</name>
</gene>
<feature type="domain" description="N-acetylmuramoyl-L-alanine amidase" evidence="10">
    <location>
        <begin position="284"/>
        <end position="431"/>
    </location>
</feature>
<dbReference type="Proteomes" id="UP000552954">
    <property type="component" value="Unassembled WGS sequence"/>
</dbReference>
<dbReference type="Gene3D" id="2.40.10.10">
    <property type="entry name" value="Trypsin-like serine proteases"/>
    <property type="match status" value="2"/>
</dbReference>
<feature type="compositionally biased region" description="Low complexity" evidence="9">
    <location>
        <begin position="1516"/>
        <end position="1535"/>
    </location>
</feature>
<dbReference type="GO" id="GO:0009253">
    <property type="term" value="P:peptidoglycan catabolic process"/>
    <property type="evidence" value="ECO:0007669"/>
    <property type="project" value="InterPro"/>
</dbReference>
<dbReference type="EC" id="3.4.21.-" evidence="8"/>
<dbReference type="SUPFAM" id="SSF50494">
    <property type="entry name" value="Trypsin-like serine proteases"/>
    <property type="match status" value="1"/>
</dbReference>
<evidence type="ECO:0000256" key="2">
    <source>
        <dbReference type="ARBA" id="ARBA00008764"/>
    </source>
</evidence>
<protein>
    <recommendedName>
        <fullName evidence="8">Serine protease</fullName>
        <ecNumber evidence="8">3.4.21.-</ecNumber>
    </recommendedName>
</protein>
<keyword evidence="6 8" id="KW-0720">Serine protease</keyword>
<evidence type="ECO:0000313" key="12">
    <source>
        <dbReference type="Proteomes" id="UP000552954"/>
    </source>
</evidence>
<dbReference type="InterPro" id="IPR022118">
    <property type="entry name" value="Peptidase_C70_AvrRpt2"/>
</dbReference>